<dbReference type="PANTHER" id="PTHR41247:SF1">
    <property type="entry name" value="HTH-TYPE TRANSCRIPTIONAL REPRESSOR YCNK"/>
    <property type="match status" value="1"/>
</dbReference>
<feature type="chain" id="PRO_5028962607" evidence="2">
    <location>
        <begin position="26"/>
        <end position="199"/>
    </location>
</feature>
<sequence length="199" mass="21685">MNRRRFLLAGSTLGAVALSAGTVSAATCEGDGTPAQFAPRTPKDPNPLENEFDKYPKCPYCGMDRKKWHFSRHLIHYNDDLVDGTCSLHCAAVGISLNLVRGPKAIYAPDNGSGEAIKPLTDAQIATYVIGGDHKAVMTGIAKTSFASRIAAEAAKGDGELTDFDGALKLAYSGMWDDMRMMRRKREEYLRRKAQQTPS</sequence>
<dbReference type="InterPro" id="IPR008719">
    <property type="entry name" value="N2O_reductase_NosL"/>
</dbReference>
<dbReference type="RefSeq" id="WP_163682143.1">
    <property type="nucleotide sequence ID" value="NZ_JAAIYP010000043.1"/>
</dbReference>
<accession>A0A7C9UYH3</accession>
<feature type="region of interest" description="Disordered" evidence="1">
    <location>
        <begin position="31"/>
        <end position="50"/>
    </location>
</feature>
<dbReference type="AlphaFoldDB" id="A0A7C9UYH3"/>
<reference evidence="3 4" key="1">
    <citation type="submission" date="2020-02" db="EMBL/GenBank/DDBJ databases">
        <authorList>
            <person name="Dziuba M."/>
            <person name="Kuznetsov B."/>
            <person name="Mardanov A."/>
            <person name="Ravin N."/>
            <person name="Grouzdev D."/>
        </authorList>
    </citation>
    <scope>NUCLEOTIDE SEQUENCE [LARGE SCALE GENOMIC DNA]</scope>
    <source>
        <strain evidence="3 4">SpK</strain>
    </source>
</reference>
<dbReference type="Proteomes" id="UP000480684">
    <property type="component" value="Unassembled WGS sequence"/>
</dbReference>
<evidence type="ECO:0000256" key="1">
    <source>
        <dbReference type="SAM" id="MobiDB-lite"/>
    </source>
</evidence>
<protein>
    <submittedName>
        <fullName evidence="3">Twin-arginine translocation pathway signal protein</fullName>
    </submittedName>
</protein>
<dbReference type="SUPFAM" id="SSF160387">
    <property type="entry name" value="NosL/MerB-like"/>
    <property type="match status" value="1"/>
</dbReference>
<evidence type="ECO:0000313" key="4">
    <source>
        <dbReference type="Proteomes" id="UP000480684"/>
    </source>
</evidence>
<dbReference type="Pfam" id="PF05573">
    <property type="entry name" value="NosL"/>
    <property type="match status" value="1"/>
</dbReference>
<evidence type="ECO:0000313" key="3">
    <source>
        <dbReference type="EMBL" id="NFV81770.1"/>
    </source>
</evidence>
<organism evidence="3 4">
    <name type="scientific">Magnetospirillum aberrantis SpK</name>
    <dbReference type="NCBI Taxonomy" id="908842"/>
    <lineage>
        <taxon>Bacteria</taxon>
        <taxon>Pseudomonadati</taxon>
        <taxon>Pseudomonadota</taxon>
        <taxon>Alphaproteobacteria</taxon>
        <taxon>Rhodospirillales</taxon>
        <taxon>Rhodospirillaceae</taxon>
        <taxon>Magnetospirillum</taxon>
    </lineage>
</organism>
<comment type="caution">
    <text evidence="3">The sequence shown here is derived from an EMBL/GenBank/DDBJ whole genome shotgun (WGS) entry which is preliminary data.</text>
</comment>
<dbReference type="EMBL" id="JAAIYP010000043">
    <property type="protein sequence ID" value="NFV81770.1"/>
    <property type="molecule type" value="Genomic_DNA"/>
</dbReference>
<keyword evidence="4" id="KW-1185">Reference proteome</keyword>
<keyword evidence="2" id="KW-0732">Signal</keyword>
<proteinExistence type="predicted"/>
<dbReference type="PANTHER" id="PTHR41247">
    <property type="entry name" value="HTH-TYPE TRANSCRIPTIONAL REPRESSOR YCNK"/>
    <property type="match status" value="1"/>
</dbReference>
<feature type="signal peptide" evidence="2">
    <location>
        <begin position="1"/>
        <end position="25"/>
    </location>
</feature>
<evidence type="ECO:0000256" key="2">
    <source>
        <dbReference type="SAM" id="SignalP"/>
    </source>
</evidence>
<name>A0A7C9UYH3_9PROT</name>
<gene>
    <name evidence="3" type="ORF">G4223_16790</name>
</gene>